<dbReference type="Proteomes" id="UP001596036">
    <property type="component" value="Unassembled WGS sequence"/>
</dbReference>
<dbReference type="RefSeq" id="WP_386754414.1">
    <property type="nucleotide sequence ID" value="NZ_JBHSNM010000002.1"/>
</dbReference>
<evidence type="ECO:0000313" key="3">
    <source>
        <dbReference type="Proteomes" id="UP001596036"/>
    </source>
</evidence>
<dbReference type="InterPro" id="IPR038765">
    <property type="entry name" value="Papain-like_cys_pep_sf"/>
</dbReference>
<evidence type="ECO:0000259" key="1">
    <source>
        <dbReference type="Pfam" id="PF12969"/>
    </source>
</evidence>
<feature type="domain" description="DUF3857" evidence="1">
    <location>
        <begin position="68"/>
        <end position="228"/>
    </location>
</feature>
<name>A0ABW0SMT0_9GAMM</name>
<accession>A0ABW0SMT0</accession>
<gene>
    <name evidence="2" type="ORF">ACFPN1_08400</name>
</gene>
<sequence>MLLALMLAGVAGAQEVEHARGEYRFSVGPEPAFAEPQEVPAQWDAKAPGAGDTPWRFWLFDKQIDRRSGHDQVYFDYVYEVKDTTLLGEAGRYQIGFNPDYQRLILHRVQLRRGGKWYERLVPDRISLARREEGFEQDLADGNVTALIVLDDVRVDDVVRVRYSIVGSNPILSGQLIDATTFAWSSPMLRTRLRVLYDPGRKPDVRLENGAPTPVIRQTDAATEVLFESARNAAYTDEGSYPVWYQPYPRAQVSQARRWSDVVDWALPLYPAQTAPLPADLEAHLAQWSKLADPQARVSAALRLVQEQVRYFGVEMGDNTHRPTLPAETWSRRYGDCKDKAYLLATLLQRMAIDAAPALTSIESGKGVANGPPAASAFDHVIVRAKVGDAVLWLDPTITSQGGAASDSDLSRYGVALPVVPGVTALQEIAPAGTAEPSIAITERYEPSDDAASARLSIRTVYRGPSADEARRGFASARPEETSRRYADYYRRRFGKLTVAAAPVFKDDLQANVLEVVEEYVLASPFEADGSLRYLDLYAEALGTPAQLPSSMERVGPLDLGMPAHYRQEVDVRIPERWVSTLGDETLDVESDAFKFTRDVSVEDRSVKVVFDMKVVDREVAGDKVGPHLAELRKVHDNLYARVTMKPAPAVRSKDRDARLKALLKNAIEDETQ</sequence>
<organism evidence="2 3">
    <name type="scientific">Lysobacter yangpyeongensis</name>
    <dbReference type="NCBI Taxonomy" id="346182"/>
    <lineage>
        <taxon>Bacteria</taxon>
        <taxon>Pseudomonadati</taxon>
        <taxon>Pseudomonadota</taxon>
        <taxon>Gammaproteobacteria</taxon>
        <taxon>Lysobacterales</taxon>
        <taxon>Lysobacteraceae</taxon>
        <taxon>Lysobacter</taxon>
    </lineage>
</organism>
<evidence type="ECO:0000313" key="2">
    <source>
        <dbReference type="EMBL" id="MFC5570075.1"/>
    </source>
</evidence>
<proteinExistence type="predicted"/>
<protein>
    <submittedName>
        <fullName evidence="2">DUF3857 domain-containing protein</fullName>
    </submittedName>
</protein>
<dbReference type="Gene3D" id="2.60.40.3140">
    <property type="match status" value="1"/>
</dbReference>
<comment type="caution">
    <text evidence="2">The sequence shown here is derived from an EMBL/GenBank/DDBJ whole genome shotgun (WGS) entry which is preliminary data.</text>
</comment>
<dbReference type="Gene3D" id="3.10.620.30">
    <property type="match status" value="1"/>
</dbReference>
<dbReference type="EMBL" id="JBHSNM010000002">
    <property type="protein sequence ID" value="MFC5570075.1"/>
    <property type="molecule type" value="Genomic_DNA"/>
</dbReference>
<keyword evidence="3" id="KW-1185">Reference proteome</keyword>
<reference evidence="3" key="1">
    <citation type="journal article" date="2019" name="Int. J. Syst. Evol. Microbiol.">
        <title>The Global Catalogue of Microorganisms (GCM) 10K type strain sequencing project: providing services to taxonomists for standard genome sequencing and annotation.</title>
        <authorList>
            <consortium name="The Broad Institute Genomics Platform"/>
            <consortium name="The Broad Institute Genome Sequencing Center for Infectious Disease"/>
            <person name="Wu L."/>
            <person name="Ma J."/>
        </authorList>
    </citation>
    <scope>NUCLEOTIDE SEQUENCE [LARGE SCALE GENOMIC DNA]</scope>
    <source>
        <strain evidence="3">KACC 11407</strain>
    </source>
</reference>
<dbReference type="Pfam" id="PF12969">
    <property type="entry name" value="DUF3857"/>
    <property type="match status" value="1"/>
</dbReference>
<dbReference type="SUPFAM" id="SSF54001">
    <property type="entry name" value="Cysteine proteinases"/>
    <property type="match status" value="1"/>
</dbReference>
<dbReference type="InterPro" id="IPR024618">
    <property type="entry name" value="DUF3857"/>
</dbReference>